<evidence type="ECO:0000256" key="1">
    <source>
        <dbReference type="ARBA" id="ARBA00001946"/>
    </source>
</evidence>
<dbReference type="Gene3D" id="2.40.50.140">
    <property type="entry name" value="Nucleic acid-binding proteins"/>
    <property type="match status" value="1"/>
</dbReference>
<dbReference type="Gene3D" id="3.40.1260.20">
    <property type="entry name" value="Ribonuclease E, catalytic domain"/>
    <property type="match status" value="1"/>
</dbReference>
<comment type="caution">
    <text evidence="7">The sequence shown here is derived from an EMBL/GenBank/DDBJ whole genome shotgun (WGS) entry which is preliminary data.</text>
</comment>
<keyword evidence="5" id="KW-0694">RNA-binding</keyword>
<evidence type="ECO:0000256" key="2">
    <source>
        <dbReference type="ARBA" id="ARBA00022723"/>
    </source>
</evidence>
<dbReference type="GO" id="GO:0004540">
    <property type="term" value="F:RNA nuclease activity"/>
    <property type="evidence" value="ECO:0007669"/>
    <property type="project" value="InterPro"/>
</dbReference>
<dbReference type="InterPro" id="IPR004659">
    <property type="entry name" value="RNase_E/G"/>
</dbReference>
<evidence type="ECO:0000313" key="7">
    <source>
        <dbReference type="EMBL" id="HIZ86001.1"/>
    </source>
</evidence>
<keyword evidence="2" id="KW-0479">Metal-binding</keyword>
<protein>
    <submittedName>
        <fullName evidence="7">Rne/Rng family ribonuclease</fullName>
    </submittedName>
</protein>
<organism evidence="7 8">
    <name type="scientific">Candidatus Coprenecus stercoravium</name>
    <dbReference type="NCBI Taxonomy" id="2840735"/>
    <lineage>
        <taxon>Bacteria</taxon>
        <taxon>Pseudomonadati</taxon>
        <taxon>Bacteroidota</taxon>
        <taxon>Bacteroidia</taxon>
        <taxon>Bacteroidales</taxon>
        <taxon>Rikenellaceae</taxon>
        <taxon>Rikenellaceae incertae sedis</taxon>
        <taxon>Candidatus Coprenecus</taxon>
    </lineage>
</organism>
<evidence type="ECO:0000256" key="4">
    <source>
        <dbReference type="ARBA" id="ARBA00022842"/>
    </source>
</evidence>
<dbReference type="Pfam" id="PF10150">
    <property type="entry name" value="RNase_E_G"/>
    <property type="match status" value="1"/>
</dbReference>
<evidence type="ECO:0000256" key="5">
    <source>
        <dbReference type="ARBA" id="ARBA00022884"/>
    </source>
</evidence>
<dbReference type="InterPro" id="IPR012340">
    <property type="entry name" value="NA-bd_OB-fold"/>
</dbReference>
<gene>
    <name evidence="7" type="ORF">IAC04_05885</name>
</gene>
<dbReference type="NCBIfam" id="TIGR00757">
    <property type="entry name" value="RNaseEG"/>
    <property type="match status" value="1"/>
</dbReference>
<dbReference type="GO" id="GO:0006364">
    <property type="term" value="P:rRNA processing"/>
    <property type="evidence" value="ECO:0007669"/>
    <property type="project" value="TreeGrafter"/>
</dbReference>
<dbReference type="Proteomes" id="UP000824115">
    <property type="component" value="Unassembled WGS sequence"/>
</dbReference>
<accession>A0A9D2KAI4</accession>
<dbReference type="PANTHER" id="PTHR30001">
    <property type="entry name" value="RIBONUCLEASE"/>
    <property type="match status" value="1"/>
</dbReference>
<feature type="domain" description="S1 motif" evidence="6">
    <location>
        <begin position="38"/>
        <end position="142"/>
    </location>
</feature>
<dbReference type="AlphaFoldDB" id="A0A9D2KAI4"/>
<dbReference type="CDD" id="cd04453">
    <property type="entry name" value="S1_RNase_E"/>
    <property type="match status" value="1"/>
</dbReference>
<dbReference type="GO" id="GO:0046872">
    <property type="term" value="F:metal ion binding"/>
    <property type="evidence" value="ECO:0007669"/>
    <property type="project" value="UniProtKB-KW"/>
</dbReference>
<dbReference type="GO" id="GO:0016787">
    <property type="term" value="F:hydrolase activity"/>
    <property type="evidence" value="ECO:0007669"/>
    <property type="project" value="UniProtKB-KW"/>
</dbReference>
<reference evidence="7" key="2">
    <citation type="submission" date="2021-04" db="EMBL/GenBank/DDBJ databases">
        <authorList>
            <person name="Gilroy R."/>
        </authorList>
    </citation>
    <scope>NUCLEOTIDE SEQUENCE</scope>
    <source>
        <strain evidence="7">Gambia16-554</strain>
    </source>
</reference>
<dbReference type="SUPFAM" id="SSF50249">
    <property type="entry name" value="Nucleic acid-binding proteins"/>
    <property type="match status" value="1"/>
</dbReference>
<keyword evidence="4" id="KW-0460">Magnesium</keyword>
<evidence type="ECO:0000259" key="6">
    <source>
        <dbReference type="SMART" id="SM00316"/>
    </source>
</evidence>
<comment type="cofactor">
    <cofactor evidence="1">
        <name>Mg(2+)</name>
        <dbReference type="ChEBI" id="CHEBI:18420"/>
    </cofactor>
</comment>
<evidence type="ECO:0000256" key="3">
    <source>
        <dbReference type="ARBA" id="ARBA00022801"/>
    </source>
</evidence>
<sequence length="517" mass="58958">MDRNLIIDVNLKETVIALLEDHRLVELNKEQNAERAFSLRDVYLGKVKKLIPTLNAAFVDIGDKKDAFVHYLDLGLNFKAFDYFVKQINPNRDFKQFYSSVDINNILEKEGKIEDVLKPGQPIIVQIVKEPISTKGSRLTGEISIAGRNIVLLPFGDKISVSQKISSKEEKKRLERLLYSILPANYGAIIRTAAEGKNAAVLDAELKLLVRKWEESWAKMSTRKMPQLLFKENSKTTTILRDLLNDTFANIFVNDEAVYNEVREYISTILPDHEKIVKLYKGHEPIMDHFDVTRQIKSSFGKVVPMRHGAYLVIEHTEAMHVVDVNSGTRVKTGKDQEQNAFDVNCVAAEEIARQLKLRDMGGIIIVDFIDMDQNEHKNALLRKMQELMENDRAKHNILPLTKFGLMQITRQRVRPATEIETTETCPACHGTGKISSSILIDENIERQLAYYVKEKGVKSFHLTVNPLVEAYLTKGVFNSIIRKWRKKYGVAISVSALEDMAILDFIWAKKDGEKLS</sequence>
<dbReference type="InterPro" id="IPR019307">
    <property type="entry name" value="RNA-bd_AU-1/RNase_E/G"/>
</dbReference>
<evidence type="ECO:0000313" key="8">
    <source>
        <dbReference type="Proteomes" id="UP000824115"/>
    </source>
</evidence>
<dbReference type="SMART" id="SM00316">
    <property type="entry name" value="S1"/>
    <property type="match status" value="1"/>
</dbReference>
<dbReference type="GO" id="GO:0005737">
    <property type="term" value="C:cytoplasm"/>
    <property type="evidence" value="ECO:0007669"/>
    <property type="project" value="TreeGrafter"/>
</dbReference>
<keyword evidence="3" id="KW-0378">Hydrolase</keyword>
<reference evidence="7" key="1">
    <citation type="journal article" date="2021" name="PeerJ">
        <title>Extensive microbial diversity within the chicken gut microbiome revealed by metagenomics and culture.</title>
        <authorList>
            <person name="Gilroy R."/>
            <person name="Ravi A."/>
            <person name="Getino M."/>
            <person name="Pursley I."/>
            <person name="Horton D.L."/>
            <person name="Alikhan N.F."/>
            <person name="Baker D."/>
            <person name="Gharbi K."/>
            <person name="Hall N."/>
            <person name="Watson M."/>
            <person name="Adriaenssens E.M."/>
            <person name="Foster-Nyarko E."/>
            <person name="Jarju S."/>
            <person name="Secka A."/>
            <person name="Antonio M."/>
            <person name="Oren A."/>
            <person name="Chaudhuri R.R."/>
            <person name="La Ragione R."/>
            <person name="Hildebrand F."/>
            <person name="Pallen M.J."/>
        </authorList>
    </citation>
    <scope>NUCLEOTIDE SEQUENCE</scope>
    <source>
        <strain evidence="7">Gambia16-554</strain>
    </source>
</reference>
<dbReference type="EMBL" id="DXAW01000102">
    <property type="protein sequence ID" value="HIZ86001.1"/>
    <property type="molecule type" value="Genomic_DNA"/>
</dbReference>
<proteinExistence type="predicted"/>
<dbReference type="InterPro" id="IPR003029">
    <property type="entry name" value="S1_domain"/>
</dbReference>
<dbReference type="GO" id="GO:0003723">
    <property type="term" value="F:RNA binding"/>
    <property type="evidence" value="ECO:0007669"/>
    <property type="project" value="UniProtKB-KW"/>
</dbReference>
<name>A0A9D2KAI4_9BACT</name>
<dbReference type="PANTHER" id="PTHR30001:SF0">
    <property type="entry name" value="RIBONUCLEASE G"/>
    <property type="match status" value="1"/>
</dbReference>